<dbReference type="SUPFAM" id="SSF56731">
    <property type="entry name" value="DNA primase core"/>
    <property type="match status" value="1"/>
</dbReference>
<dbReference type="InterPro" id="IPR013264">
    <property type="entry name" value="DNAG_N"/>
</dbReference>
<dbReference type="Pfam" id="PF01807">
    <property type="entry name" value="Zn_ribbon_DnaG"/>
    <property type="match status" value="1"/>
</dbReference>
<dbReference type="GO" id="GO:0005737">
    <property type="term" value="C:cytoplasm"/>
    <property type="evidence" value="ECO:0007669"/>
    <property type="project" value="TreeGrafter"/>
</dbReference>
<dbReference type="GO" id="GO:0006269">
    <property type="term" value="P:DNA replication, synthesis of primer"/>
    <property type="evidence" value="ECO:0007669"/>
    <property type="project" value="UniProtKB-UniRule"/>
</dbReference>
<dbReference type="PANTHER" id="PTHR30313">
    <property type="entry name" value="DNA PRIMASE"/>
    <property type="match status" value="1"/>
</dbReference>
<evidence type="ECO:0000313" key="17">
    <source>
        <dbReference type="Proteomes" id="UP000234545"/>
    </source>
</evidence>
<dbReference type="NCBIfam" id="TIGR01391">
    <property type="entry name" value="dnaG"/>
    <property type="match status" value="1"/>
</dbReference>
<dbReference type="InterPro" id="IPR006295">
    <property type="entry name" value="DNA_primase_DnaG"/>
</dbReference>
<dbReference type="Gene3D" id="3.90.980.10">
    <property type="entry name" value="DNA primase, catalytic core, N-terminal domain"/>
    <property type="match status" value="1"/>
</dbReference>
<dbReference type="CDD" id="cd03364">
    <property type="entry name" value="TOPRIM_DnaG_primases"/>
    <property type="match status" value="1"/>
</dbReference>
<evidence type="ECO:0000256" key="8">
    <source>
        <dbReference type="ARBA" id="ARBA00022833"/>
    </source>
</evidence>
<dbReference type="Pfam" id="PF10410">
    <property type="entry name" value="DnaB_bind"/>
    <property type="match status" value="1"/>
</dbReference>
<dbReference type="InterPro" id="IPR006171">
    <property type="entry name" value="TOPRIM_dom"/>
</dbReference>
<keyword evidence="10 12" id="KW-0238">DNA-binding</keyword>
<dbReference type="OrthoDB" id="9803773at2"/>
<dbReference type="Pfam" id="PF08278">
    <property type="entry name" value="DnaG_DnaB_bind"/>
    <property type="match status" value="1"/>
</dbReference>
<keyword evidence="9" id="KW-0460">Magnesium</keyword>
<keyword evidence="11 12" id="KW-0804">Transcription</keyword>
<dbReference type="InterPro" id="IPR002694">
    <property type="entry name" value="Znf_CHC2"/>
</dbReference>
<keyword evidence="1 12" id="KW-0240">DNA-directed RNA polymerase</keyword>
<dbReference type="InterPro" id="IPR013173">
    <property type="entry name" value="DNA_primase_DnaG_DnaB-bd_dom"/>
</dbReference>
<proteinExistence type="inferred from homology"/>
<dbReference type="PANTHER" id="PTHR30313:SF2">
    <property type="entry name" value="DNA PRIMASE"/>
    <property type="match status" value="1"/>
</dbReference>
<dbReference type="PIRSF" id="PIRSF002811">
    <property type="entry name" value="DnaG"/>
    <property type="match status" value="1"/>
</dbReference>
<evidence type="ECO:0000256" key="5">
    <source>
        <dbReference type="ARBA" id="ARBA00022705"/>
    </source>
</evidence>
<reference evidence="16 17" key="1">
    <citation type="submission" date="2017-12" db="EMBL/GenBank/DDBJ databases">
        <title>Phylogenetic diversity of female urinary microbiome.</title>
        <authorList>
            <person name="Thomas-White K."/>
            <person name="Wolfe A.J."/>
        </authorList>
    </citation>
    <scope>NUCLEOTIDE SEQUENCE [LARGE SCALE GENOMIC DNA]</scope>
    <source>
        <strain evidence="16 17">UMB0250</strain>
    </source>
</reference>
<dbReference type="Pfam" id="PF13662">
    <property type="entry name" value="Toprim_4"/>
    <property type="match status" value="1"/>
</dbReference>
<dbReference type="FunFam" id="3.90.980.10:FF:000001">
    <property type="entry name" value="DNA primase"/>
    <property type="match status" value="1"/>
</dbReference>
<dbReference type="RefSeq" id="WP_101627341.1">
    <property type="nucleotide sequence ID" value="NZ_PKKJ01000001.1"/>
</dbReference>
<dbReference type="HAMAP" id="MF_00974">
    <property type="entry name" value="DNA_primase_DnaG"/>
    <property type="match status" value="1"/>
</dbReference>
<keyword evidence="5 12" id="KW-0235">DNA replication</keyword>
<dbReference type="Pfam" id="PF08275">
    <property type="entry name" value="DNAG_N"/>
    <property type="match status" value="1"/>
</dbReference>
<gene>
    <name evidence="12" type="primary">dnaG</name>
    <name evidence="16" type="ORF">CYJ25_00885</name>
</gene>
<comment type="domain">
    <text evidence="12">Contains an N-terminal zinc-binding domain, a central core domain that contains the primase activity, and a C-terminal DnaB-binding domain.</text>
</comment>
<evidence type="ECO:0000256" key="7">
    <source>
        <dbReference type="ARBA" id="ARBA00022771"/>
    </source>
</evidence>
<comment type="cofactor">
    <cofactor evidence="12 13 14">
        <name>Zn(2+)</name>
        <dbReference type="ChEBI" id="CHEBI:29105"/>
    </cofactor>
    <text evidence="12 13 14">Binds 1 zinc ion per monomer.</text>
</comment>
<dbReference type="InterPro" id="IPR037068">
    <property type="entry name" value="DNA_primase_core_N_sf"/>
</dbReference>
<dbReference type="Proteomes" id="UP000234545">
    <property type="component" value="Unassembled WGS sequence"/>
</dbReference>
<dbReference type="GO" id="GO:0003677">
    <property type="term" value="F:DNA binding"/>
    <property type="evidence" value="ECO:0007669"/>
    <property type="project" value="UniProtKB-KW"/>
</dbReference>
<keyword evidence="8 12" id="KW-0862">Zinc</keyword>
<dbReference type="Gene3D" id="3.40.1360.10">
    <property type="match status" value="1"/>
</dbReference>
<dbReference type="SMART" id="SM00493">
    <property type="entry name" value="TOPRIM"/>
    <property type="match status" value="1"/>
</dbReference>
<evidence type="ECO:0000256" key="11">
    <source>
        <dbReference type="ARBA" id="ARBA00023163"/>
    </source>
</evidence>
<dbReference type="InterPro" id="IPR036977">
    <property type="entry name" value="DNA_primase_Znf_CHC2"/>
</dbReference>
<dbReference type="EC" id="2.7.7.101" evidence="12"/>
<dbReference type="SUPFAM" id="SSF57783">
    <property type="entry name" value="Zinc beta-ribbon"/>
    <property type="match status" value="1"/>
</dbReference>
<evidence type="ECO:0000256" key="14">
    <source>
        <dbReference type="PIRSR" id="PIRSR002811-1"/>
    </source>
</evidence>
<evidence type="ECO:0000256" key="12">
    <source>
        <dbReference type="HAMAP-Rule" id="MF_00974"/>
    </source>
</evidence>
<evidence type="ECO:0000256" key="2">
    <source>
        <dbReference type="ARBA" id="ARBA00022515"/>
    </source>
</evidence>
<keyword evidence="2 12" id="KW-0639">Primosome</keyword>
<dbReference type="FunFam" id="3.90.580.10:FF:000001">
    <property type="entry name" value="DNA primase"/>
    <property type="match status" value="1"/>
</dbReference>
<dbReference type="GO" id="GO:1990077">
    <property type="term" value="C:primosome complex"/>
    <property type="evidence" value="ECO:0007669"/>
    <property type="project" value="UniProtKB-KW"/>
</dbReference>
<sequence length="654" mass="73669">MAGRILEEDKERLRQAIDVARVVGEHVTLRSGGMNSLKGLCPFHDERTPSFTVNPTTGLWHCFGCGEGGDIFAFVQKINNFSFPETLEYLSQMTGVPLRYEEGSSQTVREQPGRRQRLIDMHRIAEEFYQKQLETPEALPARKFLGGRGFGPAECRHFGVGYSSDSWDTLTRMLRSSGFTDEEIEKSGLASRGQRGLIDRFRGRVMWPIRDITGTTVGFGARRLNDEDKQSPKYLNTPETPLYKKSTLLYGLDLAKKEISKNRKVVIVEGYTDVMAAHMAGVTCAVATCGTAFGSEHVRVVRRLLGDSADSAAGVVLSSGQARGSEVIFTFDGDEAGQKAALRAFKEDQNFASQTFVAVDPQGMDPCDIMINRGKNAVVELIRSRIPLFEFVLRSILRQSNLNFPEGRVRALEASAPIVADIKDRALRMEYERLLAGWLGMEPRFVHNQIRSLSRGRYQRFDSAQNNHMARAGRPHPQARPEPEDLVSRVERQALEAVLQQPIYFIGTQFDSIDGATFTHPTRRAVFDAIKAVGGVDAFARQLKKAQDETGDSAYAQEVATRRFVDDIRQEAGELIEPIITKLAVVELPQDREDEMRSYCKGVVNALVRLDLNRKTADIRSQLQRMNEDDPKYQETFEYLVTLEQRRRSLRERD</sequence>
<dbReference type="InterPro" id="IPR050219">
    <property type="entry name" value="DnaG_primase"/>
</dbReference>
<comment type="function">
    <text evidence="12 13">RNA polymerase that catalyzes the synthesis of short RNA molecules used as primers for DNA polymerase during DNA replication.</text>
</comment>
<feature type="domain" description="Toprim" evidence="15">
    <location>
        <begin position="263"/>
        <end position="361"/>
    </location>
</feature>
<dbReference type="EMBL" id="PKKJ01000001">
    <property type="protein sequence ID" value="PKY66833.1"/>
    <property type="molecule type" value="Genomic_DNA"/>
</dbReference>
<organism evidence="16 17">
    <name type="scientific">Schaalia turicensis</name>
    <dbReference type="NCBI Taxonomy" id="131111"/>
    <lineage>
        <taxon>Bacteria</taxon>
        <taxon>Bacillati</taxon>
        <taxon>Actinomycetota</taxon>
        <taxon>Actinomycetes</taxon>
        <taxon>Actinomycetales</taxon>
        <taxon>Actinomycetaceae</taxon>
        <taxon>Schaalia</taxon>
    </lineage>
</organism>
<evidence type="ECO:0000313" key="16">
    <source>
        <dbReference type="EMBL" id="PKY66833.1"/>
    </source>
</evidence>
<evidence type="ECO:0000256" key="13">
    <source>
        <dbReference type="PIRNR" id="PIRNR002811"/>
    </source>
</evidence>
<dbReference type="SMART" id="SM00400">
    <property type="entry name" value="ZnF_CHCC"/>
    <property type="match status" value="1"/>
</dbReference>
<dbReference type="AlphaFoldDB" id="A0A2I1I6V6"/>
<evidence type="ECO:0000256" key="4">
    <source>
        <dbReference type="ARBA" id="ARBA00022695"/>
    </source>
</evidence>
<evidence type="ECO:0000256" key="6">
    <source>
        <dbReference type="ARBA" id="ARBA00022723"/>
    </source>
</evidence>
<keyword evidence="3 12" id="KW-0808">Transferase</keyword>
<evidence type="ECO:0000256" key="3">
    <source>
        <dbReference type="ARBA" id="ARBA00022679"/>
    </source>
</evidence>
<comment type="catalytic activity">
    <reaction evidence="12">
        <text>ssDNA + n NTP = ssDNA/pppN(pN)n-1 hybrid + (n-1) diphosphate.</text>
        <dbReference type="EC" id="2.7.7.101"/>
    </reaction>
</comment>
<evidence type="ECO:0000256" key="9">
    <source>
        <dbReference type="ARBA" id="ARBA00022842"/>
    </source>
</evidence>
<name>A0A2I1I6V6_9ACTO</name>
<comment type="caution">
    <text evidence="16">The sequence shown here is derived from an EMBL/GenBank/DDBJ whole genome shotgun (WGS) entry which is preliminary data.</text>
</comment>
<accession>A0A2I1I6V6</accession>
<evidence type="ECO:0000259" key="15">
    <source>
        <dbReference type="PROSITE" id="PS50880"/>
    </source>
</evidence>
<feature type="zinc finger region" description="CHC2-type" evidence="12 14">
    <location>
        <begin position="41"/>
        <end position="65"/>
    </location>
</feature>
<dbReference type="Gene3D" id="3.90.580.10">
    <property type="entry name" value="Zinc finger, CHC2-type domain"/>
    <property type="match status" value="1"/>
</dbReference>
<evidence type="ECO:0000256" key="10">
    <source>
        <dbReference type="ARBA" id="ARBA00023125"/>
    </source>
</evidence>
<protein>
    <recommendedName>
        <fullName evidence="12 13">DNA primase</fullName>
        <ecNumber evidence="12">2.7.7.101</ecNumber>
    </recommendedName>
</protein>
<dbReference type="InterPro" id="IPR030846">
    <property type="entry name" value="DnaG_bac"/>
</dbReference>
<dbReference type="GO" id="GO:0000428">
    <property type="term" value="C:DNA-directed RNA polymerase complex"/>
    <property type="evidence" value="ECO:0007669"/>
    <property type="project" value="UniProtKB-KW"/>
</dbReference>
<dbReference type="GO" id="GO:0003899">
    <property type="term" value="F:DNA-directed RNA polymerase activity"/>
    <property type="evidence" value="ECO:0007669"/>
    <property type="project" value="UniProtKB-UniRule"/>
</dbReference>
<evidence type="ECO:0000256" key="1">
    <source>
        <dbReference type="ARBA" id="ARBA00022478"/>
    </source>
</evidence>
<comment type="similarity">
    <text evidence="12 13">Belongs to the DnaG primase family.</text>
</comment>
<dbReference type="PROSITE" id="PS50880">
    <property type="entry name" value="TOPRIM"/>
    <property type="match status" value="1"/>
</dbReference>
<keyword evidence="7 12" id="KW-0863">Zinc-finger</keyword>
<comment type="subunit">
    <text evidence="12">Monomer. Interacts with DnaB.</text>
</comment>
<dbReference type="InterPro" id="IPR034151">
    <property type="entry name" value="TOPRIM_DnaG_bac"/>
</dbReference>
<keyword evidence="6 12" id="KW-0479">Metal-binding</keyword>
<keyword evidence="4 12" id="KW-0548">Nucleotidyltransferase</keyword>
<dbReference type="GO" id="GO:0008270">
    <property type="term" value="F:zinc ion binding"/>
    <property type="evidence" value="ECO:0007669"/>
    <property type="project" value="UniProtKB-UniRule"/>
</dbReference>
<dbReference type="InterPro" id="IPR019475">
    <property type="entry name" value="DNA_primase_DnaB-bd"/>
</dbReference>